<reference evidence="1 2" key="1">
    <citation type="submission" date="2012-12" db="EMBL/GenBank/DDBJ databases">
        <title>Genome assembly of Fulvivirga imtechensis AK7.</title>
        <authorList>
            <person name="Nupur N."/>
            <person name="Khatri I."/>
            <person name="Kumar R."/>
            <person name="Subramanian S."/>
            <person name="Pinnaka A."/>
        </authorList>
    </citation>
    <scope>NUCLEOTIDE SEQUENCE [LARGE SCALE GENOMIC DNA]</scope>
    <source>
        <strain evidence="1 2">AK7</strain>
    </source>
</reference>
<comment type="caution">
    <text evidence="1">The sequence shown here is derived from an EMBL/GenBank/DDBJ whole genome shotgun (WGS) entry which is preliminary data.</text>
</comment>
<gene>
    <name evidence="1" type="ORF">C900_02070</name>
</gene>
<evidence type="ECO:0000313" key="1">
    <source>
        <dbReference type="EMBL" id="ELR73666.1"/>
    </source>
</evidence>
<dbReference type="Proteomes" id="UP000011135">
    <property type="component" value="Unassembled WGS sequence"/>
</dbReference>
<dbReference type="RefSeq" id="WP_009577689.1">
    <property type="nucleotide sequence ID" value="NZ_AMZN01000003.1"/>
</dbReference>
<sequence>MSIYRKVQAVERVFSNLEREVATFQKATGMKCLSGCGLCCKKPDIAATPLEFLPLAYQLFKDGKAYEWLEELQAESDSPTCKAFRPLVSEGDKGFCGQYEDRGLICRLFGFSAMLDKQGTPQLVTCKTIKTEFSEAYQNGVKHIAEGKSVPVMRNFYFQLRAIDAELGQRLMPVNQAILEALKVVLSYYAYRQRRRA</sequence>
<dbReference type="STRING" id="1237149.C900_02070"/>
<accession>L8JX63</accession>
<dbReference type="EMBL" id="AMZN01000003">
    <property type="protein sequence ID" value="ELR73666.1"/>
    <property type="molecule type" value="Genomic_DNA"/>
</dbReference>
<name>L8JX63_9BACT</name>
<evidence type="ECO:0000313" key="2">
    <source>
        <dbReference type="Proteomes" id="UP000011135"/>
    </source>
</evidence>
<dbReference type="InterPro" id="IPR005358">
    <property type="entry name" value="Puta_zinc/iron-chelating_dom"/>
</dbReference>
<dbReference type="PATRIC" id="fig|1237149.3.peg.246"/>
<proteinExistence type="predicted"/>
<protein>
    <submittedName>
        <fullName evidence="1">Fe-S-cluster oxidoreductase</fullName>
    </submittedName>
</protein>
<dbReference type="AlphaFoldDB" id="L8JX63"/>
<dbReference type="Pfam" id="PF03692">
    <property type="entry name" value="CxxCxxCC"/>
    <property type="match status" value="1"/>
</dbReference>
<keyword evidence="2" id="KW-1185">Reference proteome</keyword>
<dbReference type="eggNOG" id="COG0727">
    <property type="taxonomic scope" value="Bacteria"/>
</dbReference>
<dbReference type="OrthoDB" id="9806610at2"/>
<organism evidence="1 2">
    <name type="scientific">Fulvivirga imtechensis AK7</name>
    <dbReference type="NCBI Taxonomy" id="1237149"/>
    <lineage>
        <taxon>Bacteria</taxon>
        <taxon>Pseudomonadati</taxon>
        <taxon>Bacteroidota</taxon>
        <taxon>Cytophagia</taxon>
        <taxon>Cytophagales</taxon>
        <taxon>Fulvivirgaceae</taxon>
        <taxon>Fulvivirga</taxon>
    </lineage>
</organism>